<evidence type="ECO:0000256" key="1">
    <source>
        <dbReference type="ARBA" id="ARBA00005857"/>
    </source>
</evidence>
<organism evidence="5">
    <name type="scientific">Oryza nivara</name>
    <name type="common">Indian wild rice</name>
    <name type="synonym">Oryza sativa f. spontanea</name>
    <dbReference type="NCBI Taxonomy" id="4536"/>
    <lineage>
        <taxon>Eukaryota</taxon>
        <taxon>Viridiplantae</taxon>
        <taxon>Streptophyta</taxon>
        <taxon>Embryophyta</taxon>
        <taxon>Tracheophyta</taxon>
        <taxon>Spermatophyta</taxon>
        <taxon>Magnoliopsida</taxon>
        <taxon>Liliopsida</taxon>
        <taxon>Poales</taxon>
        <taxon>Poaceae</taxon>
        <taxon>BOP clade</taxon>
        <taxon>Oryzoideae</taxon>
        <taxon>Oryzeae</taxon>
        <taxon>Oryzinae</taxon>
        <taxon>Oryza</taxon>
    </lineage>
</organism>
<proteinExistence type="inferred from homology"/>
<dbReference type="Gramene" id="ONIVA03G31460.3">
    <property type="protein sequence ID" value="ONIVA03G31460.3"/>
    <property type="gene ID" value="ONIVA03G31460"/>
</dbReference>
<evidence type="ECO:0000256" key="2">
    <source>
        <dbReference type="ARBA" id="ARBA00019992"/>
    </source>
</evidence>
<evidence type="ECO:0000256" key="3">
    <source>
        <dbReference type="ARBA" id="ARBA00022737"/>
    </source>
</evidence>
<evidence type="ECO:0000313" key="5">
    <source>
        <dbReference type="EnsemblPlants" id="ONIVA03G31460.3"/>
    </source>
</evidence>
<dbReference type="HOGENOM" id="CLU_029972_0_0_1"/>
<evidence type="ECO:0000313" key="6">
    <source>
        <dbReference type="Proteomes" id="UP000006591"/>
    </source>
</evidence>
<comment type="similarity">
    <text evidence="1">Belongs to the TTC38 family.</text>
</comment>
<accession>A0A0E0GS45</accession>
<dbReference type="InterPro" id="IPR011990">
    <property type="entry name" value="TPR-like_helical_dom_sf"/>
</dbReference>
<keyword evidence="3" id="KW-0677">Repeat</keyword>
<keyword evidence="6" id="KW-1185">Reference proteome</keyword>
<dbReference type="AlphaFoldDB" id="A0A0E0GS45"/>
<dbReference type="PANTHER" id="PTHR16263:SF4">
    <property type="entry name" value="TETRATRICOPEPTIDE REPEAT PROTEIN 38"/>
    <property type="match status" value="1"/>
</dbReference>
<sequence length="424" mass="47375">MAAAARKGEGEVRRDMWGQEYRTASGGCAAALDEHYAHTMSFGRGRGHAVLRAAAADPRCALASSLAAHHVAPRDPARAAAFLAAAADNLGAATEYERAVFRALSALIGEERDEQVAIERHFELLKEFPRDLMSLKRAQLICFYMGRPDTSLKFVEQVLPENQDQNYIYGMLAFPLLELGRMDDAEKAARKGLAINKNDCWSQHNLCHVFQQECHFKEATEFMKSCSPSWAACSSFMLTHNWWHVAVCYLEGEFPTSKVLEIYDHNFMTELEKSDCEAAEVYLNALGLLLRLHIRGQVDLAKDRLAALLDALTNELAEAVYEYGKGEHRKVFDILGPDFDALSCKMIGASDEQVDVFNEVWYTVLINTGESSRAIEVLEKQIRKREGAPFLWRLLEKAYSLHGRAADASVASEKANALQAAYSR</sequence>
<dbReference type="Gene3D" id="1.25.40.10">
    <property type="entry name" value="Tetratricopeptide repeat domain"/>
    <property type="match status" value="1"/>
</dbReference>
<name>A0A0E0GS45_ORYNI</name>
<reference evidence="5" key="2">
    <citation type="submission" date="2018-04" db="EMBL/GenBank/DDBJ databases">
        <title>OnivRS2 (Oryza nivara Reference Sequence Version 2).</title>
        <authorList>
            <person name="Zhang J."/>
            <person name="Kudrna D."/>
            <person name="Lee S."/>
            <person name="Talag J."/>
            <person name="Rajasekar S."/>
            <person name="Welchert J."/>
            <person name="Hsing Y.-I."/>
            <person name="Wing R.A."/>
        </authorList>
    </citation>
    <scope>NUCLEOTIDE SEQUENCE [LARGE SCALE GENOMIC DNA]</scope>
    <source>
        <strain evidence="5">SL10</strain>
    </source>
</reference>
<dbReference type="Proteomes" id="UP000006591">
    <property type="component" value="Chromosome 3"/>
</dbReference>
<dbReference type="InterPro" id="IPR033891">
    <property type="entry name" value="TTC38"/>
</dbReference>
<keyword evidence="4" id="KW-0802">TPR repeat</keyword>
<dbReference type="PANTHER" id="PTHR16263">
    <property type="entry name" value="TETRATRICOPEPTIDE REPEAT PROTEIN 38"/>
    <property type="match status" value="1"/>
</dbReference>
<dbReference type="EnsemblPlants" id="ONIVA03G31460.3">
    <property type="protein sequence ID" value="ONIVA03G31460.3"/>
    <property type="gene ID" value="ONIVA03G31460"/>
</dbReference>
<evidence type="ECO:0000256" key="4">
    <source>
        <dbReference type="ARBA" id="ARBA00022803"/>
    </source>
</evidence>
<dbReference type="SUPFAM" id="SSF48452">
    <property type="entry name" value="TPR-like"/>
    <property type="match status" value="1"/>
</dbReference>
<reference evidence="5" key="1">
    <citation type="submission" date="2015-04" db="UniProtKB">
        <authorList>
            <consortium name="EnsemblPlants"/>
        </authorList>
    </citation>
    <scope>IDENTIFICATION</scope>
    <source>
        <strain evidence="5">SL10</strain>
    </source>
</reference>
<protein>
    <recommendedName>
        <fullName evidence="2">Tetratricopeptide repeat protein 38</fullName>
    </recommendedName>
</protein>